<evidence type="ECO:0000256" key="1">
    <source>
        <dbReference type="SAM" id="SignalP"/>
    </source>
</evidence>
<comment type="caution">
    <text evidence="2">The sequence shown here is derived from an EMBL/GenBank/DDBJ whole genome shotgun (WGS) entry which is preliminary data.</text>
</comment>
<evidence type="ECO:0000313" key="3">
    <source>
        <dbReference type="Proteomes" id="UP000321129"/>
    </source>
</evidence>
<feature type="chain" id="PRO_5022930931" evidence="1">
    <location>
        <begin position="26"/>
        <end position="174"/>
    </location>
</feature>
<proteinExistence type="predicted"/>
<accession>A0A5C6U6X0</accession>
<protein>
    <submittedName>
        <fullName evidence="2">Uncharacterized protein</fullName>
    </submittedName>
</protein>
<sequence length="174" mass="17764">MTKSHALHALAAVALVATAVQPAIAEARASVALDTVIAFDNPSDPWLSEASDRIFSSVWTKASTQLAVPGIGLTKVSTTAAGNGWVANDVPISGDWHGLRMTGFSLNGMPQSGVGSYVLHFADAPGQVVGTLDAMGFPVTGVGKDTRTGDADCGTKLRVDGEGLGSSFTISFAC</sequence>
<evidence type="ECO:0000313" key="2">
    <source>
        <dbReference type="EMBL" id="TXC68220.1"/>
    </source>
</evidence>
<dbReference type="Proteomes" id="UP000321129">
    <property type="component" value="Unassembled WGS sequence"/>
</dbReference>
<name>A0A5C6U6X0_9SPHN</name>
<organism evidence="2 3">
    <name type="scientific">Flavisphingopyxis soli</name>
    <dbReference type="NCBI Taxonomy" id="2601267"/>
    <lineage>
        <taxon>Bacteria</taxon>
        <taxon>Pseudomonadati</taxon>
        <taxon>Pseudomonadota</taxon>
        <taxon>Alphaproteobacteria</taxon>
        <taxon>Sphingomonadales</taxon>
        <taxon>Sphingopyxidaceae</taxon>
        <taxon>Flavisphingopyxis</taxon>
    </lineage>
</organism>
<keyword evidence="1" id="KW-0732">Signal</keyword>
<gene>
    <name evidence="2" type="ORF">FSZ31_11050</name>
</gene>
<dbReference type="AlphaFoldDB" id="A0A5C6U6X0"/>
<keyword evidence="3" id="KW-1185">Reference proteome</keyword>
<reference evidence="2 3" key="1">
    <citation type="submission" date="2019-08" db="EMBL/GenBank/DDBJ databases">
        <title>Sphingorhabdus soil sp. nov., isolated from arctic soil.</title>
        <authorList>
            <person name="Liu Y."/>
        </authorList>
    </citation>
    <scope>NUCLEOTIDE SEQUENCE [LARGE SCALE GENOMIC DNA]</scope>
    <source>
        <strain evidence="2 3">D-2Q-5-6</strain>
    </source>
</reference>
<dbReference type="EMBL" id="VOPY01000003">
    <property type="protein sequence ID" value="TXC68220.1"/>
    <property type="molecule type" value="Genomic_DNA"/>
</dbReference>
<feature type="signal peptide" evidence="1">
    <location>
        <begin position="1"/>
        <end position="25"/>
    </location>
</feature>
<dbReference type="RefSeq" id="WP_147123439.1">
    <property type="nucleotide sequence ID" value="NZ_VOPY01000003.1"/>
</dbReference>